<feature type="region of interest" description="Disordered" evidence="5">
    <location>
        <begin position="285"/>
        <end position="317"/>
    </location>
</feature>
<proteinExistence type="inferred from homology"/>
<feature type="compositionally biased region" description="Low complexity" evidence="5">
    <location>
        <begin position="1367"/>
        <end position="1383"/>
    </location>
</feature>
<dbReference type="GO" id="GO:0010506">
    <property type="term" value="P:regulation of autophagy"/>
    <property type="evidence" value="ECO:0007669"/>
    <property type="project" value="TreeGrafter"/>
</dbReference>
<dbReference type="SUPFAM" id="SSF48371">
    <property type="entry name" value="ARM repeat"/>
    <property type="match status" value="1"/>
</dbReference>
<feature type="region of interest" description="Disordered" evidence="5">
    <location>
        <begin position="2825"/>
        <end position="2866"/>
    </location>
</feature>
<accession>A0A0G4I685</accession>
<feature type="compositionally biased region" description="Low complexity" evidence="5">
    <location>
        <begin position="2844"/>
        <end position="2854"/>
    </location>
</feature>
<feature type="compositionally biased region" description="Basic and acidic residues" evidence="5">
    <location>
        <begin position="2744"/>
        <end position="2756"/>
    </location>
</feature>
<feature type="compositionally biased region" description="Basic and acidic residues" evidence="5">
    <location>
        <begin position="2146"/>
        <end position="2161"/>
    </location>
</feature>
<dbReference type="InterPro" id="IPR016024">
    <property type="entry name" value="ARM-type_fold"/>
</dbReference>
<keyword evidence="3" id="KW-0677">Repeat</keyword>
<feature type="region of interest" description="Disordered" evidence="5">
    <location>
        <begin position="1435"/>
        <end position="1744"/>
    </location>
</feature>
<feature type="compositionally biased region" description="Basic and acidic residues" evidence="5">
    <location>
        <begin position="1572"/>
        <end position="1581"/>
    </location>
</feature>
<feature type="compositionally biased region" description="Basic and acidic residues" evidence="5">
    <location>
        <begin position="1498"/>
        <end position="1533"/>
    </location>
</feature>
<feature type="compositionally biased region" description="Basic and acidic residues" evidence="5">
    <location>
        <begin position="2352"/>
        <end position="2362"/>
    </location>
</feature>
<name>A0A0G4I685_9ALVE</name>
<dbReference type="InterPro" id="IPR004083">
    <property type="entry name" value="Raptor"/>
</dbReference>
<feature type="region of interest" description="Disordered" evidence="5">
    <location>
        <begin position="3794"/>
        <end position="3896"/>
    </location>
</feature>
<feature type="region of interest" description="Disordered" evidence="5">
    <location>
        <begin position="233"/>
        <end position="266"/>
    </location>
</feature>
<dbReference type="GO" id="GO:0071230">
    <property type="term" value="P:cellular response to amino acid stimulus"/>
    <property type="evidence" value="ECO:0007669"/>
    <property type="project" value="TreeGrafter"/>
</dbReference>
<feature type="compositionally biased region" description="Pro residues" evidence="5">
    <location>
        <begin position="3704"/>
        <end position="3725"/>
    </location>
</feature>
<dbReference type="Gene3D" id="2.130.10.10">
    <property type="entry name" value="YVTN repeat-like/Quinoprotein amine dehydrogenase"/>
    <property type="match status" value="2"/>
</dbReference>
<evidence type="ECO:0000256" key="2">
    <source>
        <dbReference type="ARBA" id="ARBA00022574"/>
    </source>
</evidence>
<feature type="region of interest" description="Disordered" evidence="5">
    <location>
        <begin position="2882"/>
        <end position="2949"/>
    </location>
</feature>
<feature type="region of interest" description="Disordered" evidence="5">
    <location>
        <begin position="2431"/>
        <end position="2459"/>
    </location>
</feature>
<feature type="compositionally biased region" description="Polar residues" evidence="5">
    <location>
        <begin position="1991"/>
        <end position="2020"/>
    </location>
</feature>
<dbReference type="Gene3D" id="1.25.10.10">
    <property type="entry name" value="Leucine-rich Repeat Variant"/>
    <property type="match status" value="1"/>
</dbReference>
<feature type="compositionally biased region" description="Low complexity" evidence="5">
    <location>
        <begin position="1623"/>
        <end position="1652"/>
    </location>
</feature>
<feature type="region of interest" description="Disordered" evidence="5">
    <location>
        <begin position="1"/>
        <end position="48"/>
    </location>
</feature>
<evidence type="ECO:0000256" key="3">
    <source>
        <dbReference type="ARBA" id="ARBA00022737"/>
    </source>
</evidence>
<dbReference type="GO" id="GO:0005737">
    <property type="term" value="C:cytoplasm"/>
    <property type="evidence" value="ECO:0007669"/>
    <property type="project" value="TreeGrafter"/>
</dbReference>
<dbReference type="InterPro" id="IPR011047">
    <property type="entry name" value="Quinoprotein_ADH-like_sf"/>
</dbReference>
<dbReference type="InterPro" id="IPR015943">
    <property type="entry name" value="WD40/YVTN_repeat-like_dom_sf"/>
</dbReference>
<feature type="compositionally biased region" description="Basic and acidic residues" evidence="5">
    <location>
        <begin position="1653"/>
        <end position="1668"/>
    </location>
</feature>
<dbReference type="InterPro" id="IPR001680">
    <property type="entry name" value="WD40_rpt"/>
</dbReference>
<feature type="region of interest" description="Disordered" evidence="5">
    <location>
        <begin position="3090"/>
        <end position="3149"/>
    </location>
</feature>
<feature type="compositionally biased region" description="Low complexity" evidence="5">
    <location>
        <begin position="4555"/>
        <end position="4567"/>
    </location>
</feature>
<feature type="region of interest" description="Disordered" evidence="5">
    <location>
        <begin position="1258"/>
        <end position="1281"/>
    </location>
</feature>
<feature type="compositionally biased region" description="Basic and acidic residues" evidence="5">
    <location>
        <begin position="3644"/>
        <end position="3653"/>
    </location>
</feature>
<feature type="compositionally biased region" description="Gly residues" evidence="5">
    <location>
        <begin position="2698"/>
        <end position="2708"/>
    </location>
</feature>
<dbReference type="PANTHER" id="PTHR12848:SF16">
    <property type="entry name" value="REGULATORY-ASSOCIATED PROTEIN OF MTOR"/>
    <property type="match status" value="1"/>
</dbReference>
<feature type="region of interest" description="Disordered" evidence="5">
    <location>
        <begin position="3187"/>
        <end position="3242"/>
    </location>
</feature>
<feature type="compositionally biased region" description="Basic and acidic residues" evidence="5">
    <location>
        <begin position="255"/>
        <end position="266"/>
    </location>
</feature>
<evidence type="ECO:0000313" key="6">
    <source>
        <dbReference type="EMBL" id="CEM52481.1"/>
    </source>
</evidence>
<evidence type="ECO:0000256" key="5">
    <source>
        <dbReference type="SAM" id="MobiDB-lite"/>
    </source>
</evidence>
<gene>
    <name evidence="6" type="ORF">Cvel_11299</name>
</gene>
<feature type="region of interest" description="Disordered" evidence="5">
    <location>
        <begin position="1367"/>
        <end position="1414"/>
    </location>
</feature>
<feature type="compositionally biased region" description="Basic and acidic residues" evidence="5">
    <location>
        <begin position="3005"/>
        <end position="3014"/>
    </location>
</feature>
<feature type="compositionally biased region" description="Low complexity" evidence="5">
    <location>
        <begin position="1764"/>
        <end position="1780"/>
    </location>
</feature>
<feature type="compositionally biased region" description="Basic and acidic residues" evidence="5">
    <location>
        <begin position="426"/>
        <end position="443"/>
    </location>
</feature>
<feature type="repeat" description="WD" evidence="4">
    <location>
        <begin position="4277"/>
        <end position="4308"/>
    </location>
</feature>
<dbReference type="GO" id="GO:0030674">
    <property type="term" value="F:protein-macromolecule adaptor activity"/>
    <property type="evidence" value="ECO:0007669"/>
    <property type="project" value="TreeGrafter"/>
</dbReference>
<dbReference type="PROSITE" id="PS50082">
    <property type="entry name" value="WD_REPEATS_2"/>
    <property type="match status" value="1"/>
</dbReference>
<feature type="compositionally biased region" description="Low complexity" evidence="5">
    <location>
        <begin position="3264"/>
        <end position="3300"/>
    </location>
</feature>
<keyword evidence="2 4" id="KW-0853">WD repeat</keyword>
<feature type="compositionally biased region" description="Gly residues" evidence="5">
    <location>
        <begin position="4545"/>
        <end position="4554"/>
    </location>
</feature>
<feature type="region of interest" description="Disordered" evidence="5">
    <location>
        <begin position="1921"/>
        <end position="2039"/>
    </location>
</feature>
<dbReference type="InterPro" id="IPR011989">
    <property type="entry name" value="ARM-like"/>
</dbReference>
<feature type="compositionally biased region" description="Polar residues" evidence="5">
    <location>
        <begin position="1670"/>
        <end position="1680"/>
    </location>
</feature>
<dbReference type="InterPro" id="IPR019775">
    <property type="entry name" value="WD40_repeat_CS"/>
</dbReference>
<feature type="region of interest" description="Disordered" evidence="5">
    <location>
        <begin position="4542"/>
        <end position="4572"/>
    </location>
</feature>
<feature type="compositionally biased region" description="Pro residues" evidence="5">
    <location>
        <begin position="1974"/>
        <end position="1983"/>
    </location>
</feature>
<feature type="compositionally biased region" description="Gly residues" evidence="5">
    <location>
        <begin position="4378"/>
        <end position="4390"/>
    </location>
</feature>
<dbReference type="GO" id="GO:0030307">
    <property type="term" value="P:positive regulation of cell growth"/>
    <property type="evidence" value="ECO:0007669"/>
    <property type="project" value="TreeGrafter"/>
</dbReference>
<dbReference type="VEuPathDB" id="CryptoDB:Cvel_11299"/>
<feature type="region of interest" description="Disordered" evidence="5">
    <location>
        <begin position="4373"/>
        <end position="4413"/>
    </location>
</feature>
<feature type="region of interest" description="Disordered" evidence="5">
    <location>
        <begin position="2743"/>
        <end position="2810"/>
    </location>
</feature>
<feature type="compositionally biased region" description="Pro residues" evidence="5">
    <location>
        <begin position="1686"/>
        <end position="1697"/>
    </location>
</feature>
<feature type="compositionally biased region" description="Basic and acidic residues" evidence="5">
    <location>
        <begin position="4654"/>
        <end position="4681"/>
    </location>
</feature>
<evidence type="ECO:0000256" key="1">
    <source>
        <dbReference type="ARBA" id="ARBA00009257"/>
    </source>
</evidence>
<feature type="compositionally biased region" description="Low complexity" evidence="5">
    <location>
        <begin position="1698"/>
        <end position="1731"/>
    </location>
</feature>
<dbReference type="PANTHER" id="PTHR12848">
    <property type="entry name" value="REGULATORY-ASSOCIATED PROTEIN OF MTOR"/>
    <property type="match status" value="1"/>
</dbReference>
<feature type="compositionally biased region" description="Low complexity" evidence="5">
    <location>
        <begin position="3656"/>
        <end position="3668"/>
    </location>
</feature>
<protein>
    <submittedName>
        <fullName evidence="6">Uncharacterized protein</fullName>
    </submittedName>
</protein>
<feature type="compositionally biased region" description="Low complexity" evidence="5">
    <location>
        <begin position="15"/>
        <end position="25"/>
    </location>
</feature>
<feature type="compositionally biased region" description="Low complexity" evidence="5">
    <location>
        <begin position="2994"/>
        <end position="3003"/>
    </location>
</feature>
<reference evidence="6" key="1">
    <citation type="submission" date="2014-11" db="EMBL/GenBank/DDBJ databases">
        <authorList>
            <person name="Otto D Thomas"/>
            <person name="Naeem Raeece"/>
        </authorList>
    </citation>
    <scope>NUCLEOTIDE SEQUENCE</scope>
</reference>
<feature type="compositionally biased region" description="Basic and acidic residues" evidence="5">
    <location>
        <begin position="3955"/>
        <end position="3967"/>
    </location>
</feature>
<feature type="region of interest" description="Disordered" evidence="5">
    <location>
        <begin position="663"/>
        <end position="687"/>
    </location>
</feature>
<feature type="compositionally biased region" description="Polar residues" evidence="5">
    <location>
        <begin position="1582"/>
        <end position="1602"/>
    </location>
</feature>
<feature type="region of interest" description="Disordered" evidence="5">
    <location>
        <begin position="2343"/>
        <end position="2371"/>
    </location>
</feature>
<feature type="region of interest" description="Disordered" evidence="5">
    <location>
        <begin position="3644"/>
        <end position="3772"/>
    </location>
</feature>
<feature type="region of interest" description="Disordered" evidence="5">
    <location>
        <begin position="3364"/>
        <end position="3404"/>
    </location>
</feature>
<feature type="compositionally biased region" description="Polar residues" evidence="5">
    <location>
        <begin position="2795"/>
        <end position="2805"/>
    </location>
</feature>
<feature type="region of interest" description="Disordered" evidence="5">
    <location>
        <begin position="3953"/>
        <end position="3985"/>
    </location>
</feature>
<feature type="compositionally biased region" description="Low complexity" evidence="5">
    <location>
        <begin position="3752"/>
        <end position="3772"/>
    </location>
</feature>
<feature type="compositionally biased region" description="Basic and acidic residues" evidence="5">
    <location>
        <begin position="377"/>
        <end position="393"/>
    </location>
</feature>
<feature type="compositionally biased region" description="Basic and acidic residues" evidence="5">
    <location>
        <begin position="402"/>
        <end position="418"/>
    </location>
</feature>
<feature type="region of interest" description="Disordered" evidence="5">
    <location>
        <begin position="771"/>
        <end position="803"/>
    </location>
</feature>
<feature type="region of interest" description="Disordered" evidence="5">
    <location>
        <begin position="3908"/>
        <end position="3932"/>
    </location>
</feature>
<feature type="compositionally biased region" description="Gly residues" evidence="5">
    <location>
        <begin position="26"/>
        <end position="42"/>
    </location>
</feature>
<dbReference type="EMBL" id="CDMZ01005265">
    <property type="protein sequence ID" value="CEM52481.1"/>
    <property type="molecule type" value="Genomic_DNA"/>
</dbReference>
<feature type="compositionally biased region" description="Polar residues" evidence="5">
    <location>
        <begin position="1922"/>
        <end position="1934"/>
    </location>
</feature>
<feature type="region of interest" description="Disordered" evidence="5">
    <location>
        <begin position="1764"/>
        <end position="1908"/>
    </location>
</feature>
<feature type="compositionally biased region" description="Low complexity" evidence="5">
    <location>
        <begin position="1875"/>
        <end position="1884"/>
    </location>
</feature>
<feature type="compositionally biased region" description="Basic and acidic residues" evidence="5">
    <location>
        <begin position="771"/>
        <end position="792"/>
    </location>
</feature>
<feature type="compositionally biased region" description="Basic and acidic residues" evidence="5">
    <location>
        <begin position="3027"/>
        <end position="3038"/>
    </location>
</feature>
<dbReference type="PROSITE" id="PS00678">
    <property type="entry name" value="WD_REPEATS_1"/>
    <property type="match status" value="1"/>
</dbReference>
<comment type="similarity">
    <text evidence="1">Belongs to the WD repeat RAPTOR family.</text>
</comment>
<feature type="compositionally biased region" description="Basic and acidic residues" evidence="5">
    <location>
        <begin position="3364"/>
        <end position="3374"/>
    </location>
</feature>
<dbReference type="GO" id="GO:0009267">
    <property type="term" value="P:cellular response to starvation"/>
    <property type="evidence" value="ECO:0007669"/>
    <property type="project" value="TreeGrafter"/>
</dbReference>
<evidence type="ECO:0000256" key="4">
    <source>
        <dbReference type="PROSITE-ProRule" id="PRU00221"/>
    </source>
</evidence>
<feature type="compositionally biased region" description="Low complexity" evidence="5">
    <location>
        <begin position="3227"/>
        <end position="3242"/>
    </location>
</feature>
<dbReference type="SUPFAM" id="SSF50998">
    <property type="entry name" value="Quinoprotein alcohol dehydrogenase-like"/>
    <property type="match status" value="1"/>
</dbReference>
<feature type="compositionally biased region" description="Basic residues" evidence="5">
    <location>
        <begin position="3968"/>
        <end position="3981"/>
    </location>
</feature>
<feature type="region of interest" description="Disordered" evidence="5">
    <location>
        <begin position="3616"/>
        <end position="3635"/>
    </location>
</feature>
<feature type="region of interest" description="Disordered" evidence="5">
    <location>
        <begin position="2992"/>
        <end position="3049"/>
    </location>
</feature>
<feature type="region of interest" description="Disordered" evidence="5">
    <location>
        <begin position="377"/>
        <end position="443"/>
    </location>
</feature>
<feature type="region of interest" description="Disordered" evidence="5">
    <location>
        <begin position="2289"/>
        <end position="2315"/>
    </location>
</feature>
<feature type="region of interest" description="Disordered" evidence="5">
    <location>
        <begin position="4644"/>
        <end position="4691"/>
    </location>
</feature>
<feature type="compositionally biased region" description="Gly residues" evidence="5">
    <location>
        <begin position="4402"/>
        <end position="4413"/>
    </location>
</feature>
<dbReference type="GO" id="GO:0031929">
    <property type="term" value="P:TOR signaling"/>
    <property type="evidence" value="ECO:0007669"/>
    <property type="project" value="InterPro"/>
</dbReference>
<feature type="region of interest" description="Disordered" evidence="5">
    <location>
        <begin position="3259"/>
        <end position="3318"/>
    </location>
</feature>
<sequence>MRPSNFHIGGEKDGGALPSSSSLGLHGAGHGGGYGGGGGDTSGSGEALFPGRPPLYMVGDVHDLFLDSATSCGPSGILKHVFSRVAEETAPPDWRAQRRKRMTHLVLFANLGFNVSGRALHVWDDDEAAEASVFRTDSRPSPPVLAWVDPQRLEPLTDPIHSILKSLSESYQSLWKDKKLFRIEPPLVDASFEEFQGLSRRIRDTIAQQKAAKVGRRLLVHYYGFGAPDPLTGLESEGRGDGVSSRSASGVWGGREGDRWADDGRAGGERDEPCLYFFRRGHGSQQGGGALGGMREAPRERQGATGSDHFGHGGKGQRGRVAIRASEFGEWLPVPVSKVAAALKQPSFGCQPPVQMVFVLDCNNAAAVLEGLAEHLNKTDGEGRGGKEKEGGKRTTGGGGIAEKEGAELQAEGHHRDSFGSLSARSETKNGEGGGERESNWWKTGRPDCETFFGFAACGANERLPVSADSQLPHDVFTSCLTTPLKAAALVHCLKRSQLTGPQILEALKLEATGFDLPGRLENRSTLLGELNWVFTSVSEAIAWSSSEFGSFVKQHRVDSSVATLFRNFLLADRVMRSLGLTPASIPPLSDRLHRHPLWGAFDAVLDHALLQLPALLSDPQAQYKSTTFYDQHILAFAQWLRFGPSPSPISLSLSFNQLRVPSSSHGLNSSSSTPKTAPESADRRISDPVGLGLYSAHLMAGGGGLKFDNKGKDKVSSRGGGAAVRSPPFAALDQYAAGGCADSTRTLPLAGAKGGRGGIRAKLAEEMLKVQKEKEREEREKRERQEAERRRSTQTTLGRSTEAARMRLPSALHFLAPMAAALEELLGPSDPSFLALGVGVGRGGGRRDRELMDTPSFSFESSSIGNSLQHPPLLSAQPVGGTDPIGAVGTTQRGGVHGHGLEEREIRSEEGNAFLALLQGSNTAARPFPFLMQSGGQSHLLPAVSGSHNGPPHLSFSLYQSAALRSLAQSLDSQPLQAPFHLPILLQSLLTVKVRSEAFRLLVAFVDLGPWAVRMCLHVGLLPYVSQLLPSPAVPVEVKEMLLLVWAKFFAYDPSIAKEAIQAEVHLSIVKLAKGGPEADGKGGASAVHRAFACLCLALIARGCLLNAGALEALSACLVYAAASSGQISQAEFARAGADFVPLTILSLQRTACVAIAEICRGRPSAQERAGSLLLDKTLLNLASHQRADVRGFAICALGSLLFPALDPLSRGEPGGEMEEMIRENEEEGGGGWNMVLPVVAAVPESSSAALRMNEGGERGEYRSAKSSGVTTPGVPPTCNLSPMDTSASTGRMHPIPESFSQANLYGVAGVEQEQVEGGVGREDILPKAVQGSPFVNPSVPPPLHAVHSAPAVAVQATANVNTALTSSSSLSASGSSSTVLTPASRGGAGDPRDAGAAMVGADSAEGGSGRCGGDDGGVVDFGALSNMVNVSTQTSVERGTSGGEGTKSAAADKTQAAVEGGGAGSVGRKDEESGSGMSRESDRVPVESLWNFLDTSKCKDDTNANVEKKLEEQTDGQKKQEEARKEEKKVPDSGGEDEQEVTSPPLPLTRASAKQSPPSQPSNPVPQKPNADDKERRAETNPTLGVTTTQTQSGSASMTDTHSEADQAKKPNPPAPDQTKSSSQQQPSNLPPSSSSAVSTCRPSSSSSSHRPSENAPEGKREREDANGPSTALSTALHSTAPLTSPPKAAPPPAPHTEAPAAARLPPSISSSSLRPPTSQSSSTRQKPSVPQQGGGTSGAISLAKGLSGAMVAMGASASKIIPTGAPAAPTAPAPKGARSSSSSRPPLGATEPPLHNSRNPPSARPPVSSATSSRDQHGAVRGDPQSGGRPRHPRWREELVHDLLSGFLESSASSSSSTGPPWKKNRNHTHMRNNSASSSRSRQSKHKRESSRDGTTASRDLPAASVSFETLPTVKTIAPLQSQQLGSNPTVYITPDGPLTNVISSLPHDHASPRAAGTEEENQRTQSPTAPLSPPDPGTPSPDLLPSEEQNSVPPRPFSRQQTEPPNRTQSLHQSPFHTAAPWTGGGESGDKSGGKTAAIAVDVPTPFTMPTYQRTHTGSSLELGSPTTCLHMAPAKATGVARADTADVGAGRMEGRSAAASPPIGPAFEAATQLLSEAAVRVAASEKREKAGSEQRPSQRVVDSKGIEGDRGGDSVDGHGPCQSCCPHEEFPSELLNESSLFVKMELVAALGPLLWSLWRSPLVSPLEILTGDTKKGLPHLTAAGQRALFLLCQDPAGVVSAAARRALVAVQLAVASSFHERLVAAFSEEVAALSVRLKKSQQMAGGKGEGFSRGEDGGASSGPETSLSLSAAGGPEYMSPFCRMSPLSFTPMEGPASNLSPAFGHPESVKTIKRSPEDPVGGPLSLGRSLVDSFADEFLEHGASGQNPPLPWAPSFSSWCFGCRHHPPHVKFTAEIAERCAELRESLPSPLPPSRSAARSAANAQTQTPDENRWGEADWQENLKQVGADLGLELDTVREGEETVDGGETVVTPGFGKSAGGVPGVFSFSFDGAGGELVGPSPDTEALGLGGEDRRENGGGMGGEGGVFDPSYTYSALAELQRRTALKGLAALAPYVNHYPNAPPVLHPAFVNSQLSALSLSLSLPFLSGVSADAQGGSGIGLGLAATGPSGGAGVSGEGQGGGGAGGTGSGMSFYLSKALHIFKKAFAAPDRAHRRASQQQPPGLGVSQDSDGGLGVSLGGQGEAPTPLQLTSAPSVATSAVPVQSARSVGAFPFFQFHPEERERERERENRKKRATPVSSATHTPSTGHSPFPFHPPPPTMQAGGIKSATASSRKQLPRSSSAAASLFSASAQLQGGGLRSISEQSLQGAPPLPPSLKPSGGNTRGTPAAGGGGGGLRPRRLEAVGVHAHTQYAESECDGGTGITETGGYSEVEGGAAGGEDGEKKRRHKPLVPLSPFSLHAPLGKGGPGADEDEVAEEGGGTGVTVEQARSLLHQSDCFEWMLSILRSPKAFAHPMLCIYAVQTEASPNSSSSSSNQGKDRERDRETSGVTAGARAGVDSTEKEKERERESSGGSGQGHGIVMKSLQGHRGIKPAQCVMTVYRGSSNLKIPSNNLPPCLVRPRRSSFDSSSSVGGGGGGTLNLSQGVGGGGPPHSLGVSGTANGVGGTHPHPQVEGAEEKGALEEGKARLLSGASPEGTAGLDTSTAPVASSAVALSAASHSALSRSTNRNGQTGRGSRLNESSRSGREVGASMGPGTKARGALRAHAGGSAGASLDLSGPLQVVMISRDAGWGPSQQQTQQQQQQKATGTVLPGSGSSRVSLRPPRPSILSLPLPPENASATQRDGSPRPALSVHVPLVRLLPLHFSLSRYEQSILAWGPDFFPLVSGKFRKVRVGGERKKSRAAEGAEAAAENQVSSHKQGQGGGGNEVHDASAPHSTITTPLLTARGDGDCNVCACIGGGGMGLREEARLSSLRCWAQTCNNCVFGTLRALGSGRGRASDKEEILRPEESEGAMNVWQQTHTCGGYSIRDVCCDAVILPQPQAPSGAGGALVPFQRAPEYMQRNPTSDAGASLQRATLTNVGRKTLMGGLAGQGQPGGTGGEVQRGFIEGISLSKKAEKNAKASNLFSVGVPRALGNGPIQTVSVADTDPGVAGGPLAKGGNEVEQTNLAERFRGDVGGDKGGADGSAHLSLSASAGPGKAGGPTGRPPSLPGLVHSRTLGPPVAVSEHAADSPLPPVSPIPTPPLGFSRPPLPLPSSAHTHTGRGPAAGSAGSRGGGPEGLGSPIPLSGGSPLPPSSKLNPLLRTQRSQSYDGTAVLQSVSQALNSPTPSPGLPPQAQQAPSGGGKPEKEREGQEEGTSIMQLQRESVPVRGGPSLRQHSRTQSTRAVETKDPADAAFAFPLSRQGSAGGMGGKRSRKESATGSGGVLEIAKERSGAAVAAGSRGQHRGMTGASSASGSSLSGARDVFLEFVASRICSKCFGEGTDRDHEEKDKGHSAHGHGQRVSGRHRPLPDLEEGAHVSLGFAATAAETGVSSGVGRGEFEHDNGGAGGTVHSAVDTLVSPPHSPAVLFHPSADLVVVSASNGILLVCRLSDGAVLQRLNVLSGSSGAAVPWRAPGLSFSSSSLSGAAGGGWVDAFQSQCEQHSGHMRLLQSTLALLNDPGRQNSARTGAGLPFSGPSNFGGRSGSPSGGCFSCGAVQPSITQLAFMNEHAHEVEIDSAGALCPLICGFSDGSVAVVRAWVEEAGGGRNQGRRGKNAGAPAEIMERWQAVCVDTNMASASGGQSRSSACGGGSLSLDDAGLVMTWDPAGGRLVAAGKDSCVRVWDLGKSRCVASLHHRNTSPSTCVLSAPSWHFAAELYRKAAEAASGGAAAAARRHRGGHGGHGGFHEALLASSWLPSEHPHGGGTSGWGTGKGGRGLEHMHTHAGGSRGTGSGAGGGSRVSGFGVGAVRGGLPDIAVGNADGTVKFFDPRRPGTKGPVEAPSVAHGAPVASLSCAAPLHLGGFQLVSADLGGGVAVWDVRQCELPIKAFSVIPDARPGMRVIEGPGGPERLQGRLGGSRMKHLEEVTKAGGGGGGGSAAAGPRGSARGTTGVTSPPFSSENALAAVEFHPYLPVIGWATAWNNRVQVGPLLWGSRVKWKREASGEGGGAPGAHRKPYVFGLREAEGLQTLHLKQPRGSGEKERQEKEKAGLEKDKERERERDRSGHASAGGRVGGLAWHPVHPVLAVVSSGMSIGGTDMHEDAGGSVHFFNSACSF</sequence>
<feature type="compositionally biased region" description="Pro residues" evidence="5">
    <location>
        <begin position="1560"/>
        <end position="1569"/>
    </location>
</feature>
<feature type="compositionally biased region" description="Gly residues" evidence="5">
    <location>
        <begin position="3100"/>
        <end position="3119"/>
    </location>
</feature>
<feature type="region of interest" description="Disordered" evidence="5">
    <location>
        <begin position="2130"/>
        <end position="2165"/>
    </location>
</feature>
<feature type="compositionally biased region" description="Low complexity" evidence="5">
    <location>
        <begin position="3923"/>
        <end position="3932"/>
    </location>
</feature>
<feature type="compositionally biased region" description="Polar residues" evidence="5">
    <location>
        <begin position="3827"/>
        <end position="3836"/>
    </location>
</feature>
<organism evidence="6">
    <name type="scientific">Chromera velia CCMP2878</name>
    <dbReference type="NCBI Taxonomy" id="1169474"/>
    <lineage>
        <taxon>Eukaryota</taxon>
        <taxon>Sar</taxon>
        <taxon>Alveolata</taxon>
        <taxon>Colpodellida</taxon>
        <taxon>Chromeraceae</taxon>
        <taxon>Chromera</taxon>
    </lineage>
</organism>
<dbReference type="GO" id="GO:0031931">
    <property type="term" value="C:TORC1 complex"/>
    <property type="evidence" value="ECO:0007669"/>
    <property type="project" value="InterPro"/>
</dbReference>
<feature type="region of interest" description="Disordered" evidence="5">
    <location>
        <begin position="2676"/>
        <end position="2715"/>
    </location>
</feature>
<feature type="compositionally biased region" description="Low complexity" evidence="5">
    <location>
        <begin position="663"/>
        <end position="673"/>
    </location>
</feature>